<comment type="similarity">
    <text evidence="2">Belongs to the polysaccharide synthase family.</text>
</comment>
<evidence type="ECO:0000313" key="8">
    <source>
        <dbReference type="EMBL" id="MBF7954437.1"/>
    </source>
</evidence>
<dbReference type="EMBL" id="JADOBH010000001">
    <property type="protein sequence ID" value="MBF7954437.1"/>
    <property type="molecule type" value="Genomic_DNA"/>
</dbReference>
<dbReference type="Pfam" id="PF13440">
    <property type="entry name" value="Polysacc_synt_3"/>
    <property type="match status" value="1"/>
</dbReference>
<dbReference type="Proteomes" id="UP000600307">
    <property type="component" value="Unassembled WGS sequence"/>
</dbReference>
<keyword evidence="9" id="KW-1185">Reference proteome</keyword>
<proteinExistence type="inferred from homology"/>
<dbReference type="CDD" id="cd13127">
    <property type="entry name" value="MATE_tuaB_like"/>
    <property type="match status" value="1"/>
</dbReference>
<protein>
    <submittedName>
        <fullName evidence="8">MOP flippase family protein</fullName>
    </submittedName>
</protein>
<dbReference type="PANTHER" id="PTHR30250">
    <property type="entry name" value="PST FAMILY PREDICTED COLANIC ACID TRANSPORTER"/>
    <property type="match status" value="1"/>
</dbReference>
<feature type="transmembrane region" description="Helical" evidence="7">
    <location>
        <begin position="321"/>
        <end position="342"/>
    </location>
</feature>
<reference evidence="8 9" key="1">
    <citation type="submission" date="2020-11" db="EMBL/GenBank/DDBJ databases">
        <title>Taxonomic investigation of Rahnella spp.</title>
        <authorList>
            <person name="Lee S.D."/>
        </authorList>
    </citation>
    <scope>NUCLEOTIDE SEQUENCE [LARGE SCALE GENOMIC DNA]</scope>
    <source>
        <strain evidence="8 9">SAP-10</strain>
    </source>
</reference>
<feature type="transmembrane region" description="Helical" evidence="7">
    <location>
        <begin position="172"/>
        <end position="191"/>
    </location>
</feature>
<keyword evidence="4 7" id="KW-0812">Transmembrane</keyword>
<feature type="transmembrane region" description="Helical" evidence="7">
    <location>
        <begin position="438"/>
        <end position="460"/>
    </location>
</feature>
<evidence type="ECO:0000256" key="2">
    <source>
        <dbReference type="ARBA" id="ARBA00007430"/>
    </source>
</evidence>
<comment type="subcellular location">
    <subcellularLocation>
        <location evidence="1">Cell membrane</location>
        <topology evidence="1">Multi-pass membrane protein</topology>
    </subcellularLocation>
</comment>
<evidence type="ECO:0000256" key="6">
    <source>
        <dbReference type="ARBA" id="ARBA00023136"/>
    </source>
</evidence>
<keyword evidence="6 7" id="KW-0472">Membrane</keyword>
<dbReference type="PANTHER" id="PTHR30250:SF10">
    <property type="entry name" value="LIPOPOLYSACCHARIDE BIOSYNTHESIS PROTEIN WZXC"/>
    <property type="match status" value="1"/>
</dbReference>
<name>A0ABS0DKK9_9GAMM</name>
<feature type="transmembrane region" description="Helical" evidence="7">
    <location>
        <begin position="75"/>
        <end position="98"/>
    </location>
</feature>
<dbReference type="InterPro" id="IPR050833">
    <property type="entry name" value="Poly_Biosynth_Transport"/>
</dbReference>
<gene>
    <name evidence="8" type="ORF">IV431_02570</name>
</gene>
<evidence type="ECO:0000256" key="5">
    <source>
        <dbReference type="ARBA" id="ARBA00022989"/>
    </source>
</evidence>
<dbReference type="RefSeq" id="WP_131694574.1">
    <property type="nucleotide sequence ID" value="NZ_CBCSED010000004.1"/>
</dbReference>
<sequence>MGLLNNVKWVSLSQITKVGCQLLGMIVFSRFLSPGEIGLMSMALVVVNFTNILRDMGSSAAIIQREVVTEDLKKSVFTLNVVLGIVLFILVFFFSDYIAQFYDEPQLANILKIIAITFPINSATAIHLALLERESVFFKIAKVEVFSSLASLCIAVSLSIYGAGVYSLVVQTLVYSIFSAVGFSLCSSWRSSFLFSLKEIKSIFSFTTNLIAFNCINFASRNTDQIIIGKVFSSSVLGQYSLAYRLMLFPVQNITFVLTRSLYPLLSRLQNNKEEAFKVYLQSLRAISIITPPLMIGLAFISKDFVSLFFGSKWDLVSGILVWLAPVAIMQSMVSTTGSVFMSAGQTKILLLISIYNAILQVGAFTIGGFYSIEVLVKLYMVSNILMFIPNMYLAVKLLSGSFFIFLITLSKPVFCSLIMLGVLFFSSTYILQGVSASFLKIILEVIIGGLVYCFMIAVCERDFVIEKLSRFRRI</sequence>
<feature type="transmembrane region" description="Helical" evidence="7">
    <location>
        <begin position="143"/>
        <end position="166"/>
    </location>
</feature>
<organism evidence="8 9">
    <name type="scientific">Rahnella victoriana</name>
    <dbReference type="NCBI Taxonomy" id="1510570"/>
    <lineage>
        <taxon>Bacteria</taxon>
        <taxon>Pseudomonadati</taxon>
        <taxon>Pseudomonadota</taxon>
        <taxon>Gammaproteobacteria</taxon>
        <taxon>Enterobacterales</taxon>
        <taxon>Yersiniaceae</taxon>
        <taxon>Rahnella</taxon>
    </lineage>
</organism>
<accession>A0ABS0DKK9</accession>
<keyword evidence="5 7" id="KW-1133">Transmembrane helix</keyword>
<feature type="transmembrane region" description="Helical" evidence="7">
    <location>
        <begin position="385"/>
        <end position="407"/>
    </location>
</feature>
<keyword evidence="3" id="KW-1003">Cell membrane</keyword>
<feature type="transmembrane region" description="Helical" evidence="7">
    <location>
        <begin position="110"/>
        <end position="131"/>
    </location>
</feature>
<evidence type="ECO:0000313" key="9">
    <source>
        <dbReference type="Proteomes" id="UP000600307"/>
    </source>
</evidence>
<feature type="transmembrane region" description="Helical" evidence="7">
    <location>
        <begin position="349"/>
        <end position="373"/>
    </location>
</feature>
<feature type="transmembrane region" description="Helical" evidence="7">
    <location>
        <begin position="414"/>
        <end position="432"/>
    </location>
</feature>
<feature type="transmembrane region" description="Helical" evidence="7">
    <location>
        <begin position="37"/>
        <end position="54"/>
    </location>
</feature>
<evidence type="ECO:0000256" key="4">
    <source>
        <dbReference type="ARBA" id="ARBA00022692"/>
    </source>
</evidence>
<evidence type="ECO:0000256" key="7">
    <source>
        <dbReference type="SAM" id="Phobius"/>
    </source>
</evidence>
<dbReference type="NCBIfam" id="NF007773">
    <property type="entry name" value="PRK10459.1"/>
    <property type="match status" value="1"/>
</dbReference>
<evidence type="ECO:0000256" key="3">
    <source>
        <dbReference type="ARBA" id="ARBA00022475"/>
    </source>
</evidence>
<comment type="caution">
    <text evidence="8">The sequence shown here is derived from an EMBL/GenBank/DDBJ whole genome shotgun (WGS) entry which is preliminary data.</text>
</comment>
<evidence type="ECO:0000256" key="1">
    <source>
        <dbReference type="ARBA" id="ARBA00004651"/>
    </source>
</evidence>
<feature type="transmembrane region" description="Helical" evidence="7">
    <location>
        <begin position="284"/>
        <end position="301"/>
    </location>
</feature>